<comment type="caution">
    <text evidence="1">The sequence shown here is derived from an EMBL/GenBank/DDBJ whole genome shotgun (WGS) entry which is preliminary data.</text>
</comment>
<dbReference type="EMBL" id="LAZR01004944">
    <property type="protein sequence ID" value="KKN04215.1"/>
    <property type="molecule type" value="Genomic_DNA"/>
</dbReference>
<reference evidence="1" key="1">
    <citation type="journal article" date="2015" name="Nature">
        <title>Complex archaea that bridge the gap between prokaryotes and eukaryotes.</title>
        <authorList>
            <person name="Spang A."/>
            <person name="Saw J.H."/>
            <person name="Jorgensen S.L."/>
            <person name="Zaremba-Niedzwiedzka K."/>
            <person name="Martijn J."/>
            <person name="Lind A.E."/>
            <person name="van Eijk R."/>
            <person name="Schleper C."/>
            <person name="Guy L."/>
            <person name="Ettema T.J."/>
        </authorList>
    </citation>
    <scope>NUCLEOTIDE SEQUENCE</scope>
</reference>
<accession>A0A0F9M9W9</accession>
<organism evidence="1">
    <name type="scientific">marine sediment metagenome</name>
    <dbReference type="NCBI Taxonomy" id="412755"/>
    <lineage>
        <taxon>unclassified sequences</taxon>
        <taxon>metagenomes</taxon>
        <taxon>ecological metagenomes</taxon>
    </lineage>
</organism>
<name>A0A0F9M9W9_9ZZZZ</name>
<proteinExistence type="predicted"/>
<gene>
    <name evidence="1" type="ORF">LCGC14_1099720</name>
</gene>
<protein>
    <submittedName>
        <fullName evidence="1">Uncharacterized protein</fullName>
    </submittedName>
</protein>
<sequence length="436" mass="48212">MRRLIAILLVTFLARTSSAEWTPDTITEYGNQITSLHSMAGTFSRGLEDIKRHPERHADWRRFFESLGINSRSNGMQWHYQGLVWLADGNGQPHTPVGTEFLATATRAEVIARGLDWISRADIHYRNAILKLQIMISEYPECATSRCQAEIVLDIVEGAVARYNEFNPAHDWTEPRDAENIAFSLAAGSTDIRLRSGAAGPHGDYRTWLARAKGVDQYFRHGLYQAIRAGEIANSTTRGHLLDMGRGYERLMKLNYVVTGLAVGFEHAVAHDDIEVMFAQGSTGRGRSFFTTTWAIMATTNVIRGGSTLNAFGLQEPPGMAHHIAGLRRQYFNALRAVDGDQAVIDLIAKSFEHAQDGWALLDSMAWRGMIYFNFLNPPFTPPPPSLECGFGTIEVGNQCVIDLAACPPVEGAELVFVQTSPSTGELICRSPNDPG</sequence>
<dbReference type="AlphaFoldDB" id="A0A0F9M9W9"/>
<evidence type="ECO:0000313" key="1">
    <source>
        <dbReference type="EMBL" id="KKN04215.1"/>
    </source>
</evidence>